<evidence type="ECO:0000313" key="1">
    <source>
        <dbReference type="EMBL" id="WMS87897.1"/>
    </source>
</evidence>
<name>A0AA51RUM0_9GAMM</name>
<accession>A0AA51RUM0</accession>
<keyword evidence="2" id="KW-1185">Reference proteome</keyword>
<organism evidence="1 2">
    <name type="scientific">Pleionea litopenaei</name>
    <dbReference type="NCBI Taxonomy" id="3070815"/>
    <lineage>
        <taxon>Bacteria</taxon>
        <taxon>Pseudomonadati</taxon>
        <taxon>Pseudomonadota</taxon>
        <taxon>Gammaproteobacteria</taxon>
        <taxon>Oceanospirillales</taxon>
        <taxon>Pleioneaceae</taxon>
        <taxon>Pleionea</taxon>
    </lineage>
</organism>
<dbReference type="EMBL" id="CP133548">
    <property type="protein sequence ID" value="WMS87897.1"/>
    <property type="molecule type" value="Genomic_DNA"/>
</dbReference>
<dbReference type="Proteomes" id="UP001239782">
    <property type="component" value="Chromosome"/>
</dbReference>
<evidence type="ECO:0000313" key="2">
    <source>
        <dbReference type="Proteomes" id="UP001239782"/>
    </source>
</evidence>
<proteinExistence type="predicted"/>
<gene>
    <name evidence="1" type="ORF">Q9312_03000</name>
</gene>
<reference evidence="1 2" key="1">
    <citation type="submission" date="2023-08" db="EMBL/GenBank/DDBJ databases">
        <title>Pleionea litopenaei sp. nov., isolated from stomach of juvenile Litopenaeus vannamei.</title>
        <authorList>
            <person name="Rho A.M."/>
            <person name="Hwang C.Y."/>
        </authorList>
    </citation>
    <scope>NUCLEOTIDE SEQUENCE [LARGE SCALE GENOMIC DNA]</scope>
    <source>
        <strain evidence="1 2">HL-JVS1</strain>
    </source>
</reference>
<dbReference type="RefSeq" id="WP_309203056.1">
    <property type="nucleotide sequence ID" value="NZ_CP133548.1"/>
</dbReference>
<protein>
    <submittedName>
        <fullName evidence="1">Uncharacterized protein</fullName>
    </submittedName>
</protein>
<dbReference type="KEGG" id="plei:Q9312_03000"/>
<sequence length="144" mass="16514">MHRGKKLDDAIEKELMLMLKEGFEHSPITPKNLHDRLKHRNLVKGGLSTLSTANRKKLIALYTEEQLKPLSLNTKEKQLFANRKTRKALMAKSAQLRATIDSLEDKLRLNTQTLINIIQEVKVKTPVKIEHLLAPHLIDLTHSE</sequence>
<dbReference type="AlphaFoldDB" id="A0AA51RUM0"/>